<keyword evidence="3" id="KW-1003">Cell membrane</keyword>
<keyword evidence="2" id="KW-0813">Transport</keyword>
<evidence type="ECO:0000256" key="4">
    <source>
        <dbReference type="ARBA" id="ARBA00022692"/>
    </source>
</evidence>
<evidence type="ECO:0000313" key="11">
    <source>
        <dbReference type="Proteomes" id="UP001500897"/>
    </source>
</evidence>
<protein>
    <submittedName>
        <fullName evidence="10">MFS transporter</fullName>
    </submittedName>
</protein>
<sequence length="421" mass="42349">MPPGTPATSTAPDRPARTGTGSAPHGAGFWLVAAAFTIAMAFNAVPSPLYPIYQQRDGFATLTVTVVFAVFALGVAASLVVAGHVSDWIGRKRVLLPALGLELVADVLFLASPSLPAMIAARLLGGLGVGLITATATAHLHDLHRAHRPHAGPDRFETVSTGANLGGLAVGPLVAGALAQYVDHPLRVPYLVFGVLLLLAILAVAAAPETVEVLASRPSYRPQRVSTDHGDRTAYVAAAGAGFAAFAINGVYTALSAGFLLGVLHEPGHLLAGVAACVLMAAAVVAQTAANPLGARTRRALGLGLGAAGLVLLAVGIRSADLTVFLAAGIVAGAGSGILTKSVVGTVAAMAEPGKRGEAISGLFLFCYAGMSLPAIGVGLLSRCVSLTTAVYVFSAVLVAVLAGAALLSFRSSRASRASRA</sequence>
<comment type="caution">
    <text evidence="10">The sequence shown here is derived from an EMBL/GenBank/DDBJ whole genome shotgun (WGS) entry which is preliminary data.</text>
</comment>
<dbReference type="PANTHER" id="PTHR23517:SF13">
    <property type="entry name" value="MAJOR FACILITATOR SUPERFAMILY MFS_1"/>
    <property type="match status" value="1"/>
</dbReference>
<dbReference type="Gene3D" id="1.20.1250.20">
    <property type="entry name" value="MFS general substrate transporter like domains"/>
    <property type="match status" value="1"/>
</dbReference>
<feature type="transmembrane region" description="Helical" evidence="8">
    <location>
        <begin position="270"/>
        <end position="288"/>
    </location>
</feature>
<dbReference type="SUPFAM" id="SSF103473">
    <property type="entry name" value="MFS general substrate transporter"/>
    <property type="match status" value="1"/>
</dbReference>
<keyword evidence="5 8" id="KW-1133">Transmembrane helix</keyword>
<feature type="region of interest" description="Disordered" evidence="7">
    <location>
        <begin position="1"/>
        <end position="22"/>
    </location>
</feature>
<dbReference type="Pfam" id="PF07690">
    <property type="entry name" value="MFS_1"/>
    <property type="match status" value="1"/>
</dbReference>
<evidence type="ECO:0000256" key="5">
    <source>
        <dbReference type="ARBA" id="ARBA00022989"/>
    </source>
</evidence>
<feature type="transmembrane region" description="Helical" evidence="8">
    <location>
        <begin position="389"/>
        <end position="410"/>
    </location>
</feature>
<feature type="transmembrane region" description="Helical" evidence="8">
    <location>
        <begin position="235"/>
        <end position="264"/>
    </location>
</feature>
<feature type="compositionally biased region" description="Polar residues" evidence="7">
    <location>
        <begin position="1"/>
        <end position="11"/>
    </location>
</feature>
<dbReference type="EMBL" id="BAAANS010000060">
    <property type="protein sequence ID" value="GAA2117807.1"/>
    <property type="molecule type" value="Genomic_DNA"/>
</dbReference>
<feature type="transmembrane region" description="Helical" evidence="8">
    <location>
        <begin position="363"/>
        <end position="383"/>
    </location>
</feature>
<evidence type="ECO:0000256" key="7">
    <source>
        <dbReference type="SAM" id="MobiDB-lite"/>
    </source>
</evidence>
<evidence type="ECO:0000256" key="8">
    <source>
        <dbReference type="SAM" id="Phobius"/>
    </source>
</evidence>
<comment type="subcellular location">
    <subcellularLocation>
        <location evidence="1">Cell membrane</location>
        <topology evidence="1">Multi-pass membrane protein</topology>
    </subcellularLocation>
</comment>
<gene>
    <name evidence="10" type="ORF">GCM10009759_64560</name>
</gene>
<feature type="domain" description="Major facilitator superfamily (MFS) profile" evidence="9">
    <location>
        <begin position="27"/>
        <end position="414"/>
    </location>
</feature>
<reference evidence="10 11" key="1">
    <citation type="journal article" date="2019" name="Int. J. Syst. Evol. Microbiol.">
        <title>The Global Catalogue of Microorganisms (GCM) 10K type strain sequencing project: providing services to taxonomists for standard genome sequencing and annotation.</title>
        <authorList>
            <consortium name="The Broad Institute Genomics Platform"/>
            <consortium name="The Broad Institute Genome Sequencing Center for Infectious Disease"/>
            <person name="Wu L."/>
            <person name="Ma J."/>
        </authorList>
    </citation>
    <scope>NUCLEOTIDE SEQUENCE [LARGE SCALE GENOMIC DNA]</scope>
    <source>
        <strain evidence="10 11">JCM 14559</strain>
    </source>
</reference>
<dbReference type="Proteomes" id="UP001500897">
    <property type="component" value="Unassembled WGS sequence"/>
</dbReference>
<evidence type="ECO:0000256" key="3">
    <source>
        <dbReference type="ARBA" id="ARBA00022475"/>
    </source>
</evidence>
<keyword evidence="11" id="KW-1185">Reference proteome</keyword>
<feature type="transmembrane region" description="Helical" evidence="8">
    <location>
        <begin position="58"/>
        <end position="82"/>
    </location>
</feature>
<feature type="transmembrane region" description="Helical" evidence="8">
    <location>
        <begin position="188"/>
        <end position="214"/>
    </location>
</feature>
<name>A0ABN2XVD1_9ACTN</name>
<dbReference type="InterPro" id="IPR036259">
    <property type="entry name" value="MFS_trans_sf"/>
</dbReference>
<evidence type="ECO:0000259" key="9">
    <source>
        <dbReference type="PROSITE" id="PS50850"/>
    </source>
</evidence>
<evidence type="ECO:0000256" key="6">
    <source>
        <dbReference type="ARBA" id="ARBA00023136"/>
    </source>
</evidence>
<feature type="transmembrane region" description="Helical" evidence="8">
    <location>
        <begin position="119"/>
        <end position="140"/>
    </location>
</feature>
<dbReference type="InterPro" id="IPR011701">
    <property type="entry name" value="MFS"/>
</dbReference>
<keyword evidence="6 8" id="KW-0472">Membrane</keyword>
<keyword evidence="4 8" id="KW-0812">Transmembrane</keyword>
<feature type="transmembrane region" description="Helical" evidence="8">
    <location>
        <begin position="161"/>
        <end position="182"/>
    </location>
</feature>
<dbReference type="InterPro" id="IPR020846">
    <property type="entry name" value="MFS_dom"/>
</dbReference>
<evidence type="ECO:0000313" key="10">
    <source>
        <dbReference type="EMBL" id="GAA2117807.1"/>
    </source>
</evidence>
<accession>A0ABN2XVD1</accession>
<proteinExistence type="predicted"/>
<feature type="transmembrane region" description="Helical" evidence="8">
    <location>
        <begin position="300"/>
        <end position="318"/>
    </location>
</feature>
<dbReference type="PANTHER" id="PTHR23517">
    <property type="entry name" value="RESISTANCE PROTEIN MDTM, PUTATIVE-RELATED-RELATED"/>
    <property type="match status" value="1"/>
</dbReference>
<evidence type="ECO:0000256" key="2">
    <source>
        <dbReference type="ARBA" id="ARBA00022448"/>
    </source>
</evidence>
<evidence type="ECO:0000256" key="1">
    <source>
        <dbReference type="ARBA" id="ARBA00004651"/>
    </source>
</evidence>
<dbReference type="PROSITE" id="PS50850">
    <property type="entry name" value="MFS"/>
    <property type="match status" value="1"/>
</dbReference>
<organism evidence="10 11">
    <name type="scientific">Kitasatospora saccharophila</name>
    <dbReference type="NCBI Taxonomy" id="407973"/>
    <lineage>
        <taxon>Bacteria</taxon>
        <taxon>Bacillati</taxon>
        <taxon>Actinomycetota</taxon>
        <taxon>Actinomycetes</taxon>
        <taxon>Kitasatosporales</taxon>
        <taxon>Streptomycetaceae</taxon>
        <taxon>Kitasatospora</taxon>
    </lineage>
</organism>
<feature type="transmembrane region" description="Helical" evidence="8">
    <location>
        <begin position="324"/>
        <end position="351"/>
    </location>
</feature>
<dbReference type="InterPro" id="IPR050171">
    <property type="entry name" value="MFS_Transporters"/>
</dbReference>
<feature type="transmembrane region" description="Helical" evidence="8">
    <location>
        <begin position="27"/>
        <end position="46"/>
    </location>
</feature>